<evidence type="ECO:0000256" key="7">
    <source>
        <dbReference type="ARBA" id="ARBA00022729"/>
    </source>
</evidence>
<comment type="cofactor">
    <cofactor evidence="1">
        <name>Mn(2+)</name>
        <dbReference type="ChEBI" id="CHEBI:29035"/>
    </cofactor>
</comment>
<dbReference type="Pfam" id="PF01963">
    <property type="entry name" value="TraB_PrgY_gumN"/>
    <property type="match status" value="1"/>
</dbReference>
<accession>A0ABQ1L9K1</accession>
<dbReference type="PANTHER" id="PTHR31120">
    <property type="entry name" value="METALLOPROTEASE TIKI"/>
    <property type="match status" value="1"/>
</dbReference>
<evidence type="ECO:0000256" key="10">
    <source>
        <dbReference type="ARBA" id="ARBA00023049"/>
    </source>
</evidence>
<evidence type="ECO:0000256" key="11">
    <source>
        <dbReference type="ARBA" id="ARBA00023136"/>
    </source>
</evidence>
<evidence type="ECO:0000256" key="9">
    <source>
        <dbReference type="ARBA" id="ARBA00022989"/>
    </source>
</evidence>
<protein>
    <recommendedName>
        <fullName evidence="15">TraB/GumN family protein</fullName>
    </recommendedName>
</protein>
<dbReference type="InterPro" id="IPR002816">
    <property type="entry name" value="TraB/PrgY/GumN_fam"/>
</dbReference>
<dbReference type="EMBL" id="BMEC01000001">
    <property type="protein sequence ID" value="GGC20061.1"/>
    <property type="molecule type" value="Genomic_DNA"/>
</dbReference>
<evidence type="ECO:0000313" key="14">
    <source>
        <dbReference type="Proteomes" id="UP000636010"/>
    </source>
</evidence>
<evidence type="ECO:0000256" key="5">
    <source>
        <dbReference type="ARBA" id="ARBA00022692"/>
    </source>
</evidence>
<keyword evidence="6" id="KW-0479">Metal-binding</keyword>
<evidence type="ECO:0008006" key="15">
    <source>
        <dbReference type="Google" id="ProtNLM"/>
    </source>
</evidence>
<proteinExistence type="predicted"/>
<keyword evidence="4" id="KW-0645">Protease</keyword>
<dbReference type="Proteomes" id="UP000636010">
    <property type="component" value="Unassembled WGS sequence"/>
</dbReference>
<evidence type="ECO:0000256" key="6">
    <source>
        <dbReference type="ARBA" id="ARBA00022723"/>
    </source>
</evidence>
<dbReference type="CDD" id="cd14789">
    <property type="entry name" value="Tiki"/>
    <property type="match status" value="1"/>
</dbReference>
<keyword evidence="5" id="KW-0812">Transmembrane</keyword>
<dbReference type="PANTHER" id="PTHR31120:SF6">
    <property type="entry name" value="METALLOPROTEASE TIKI HOMOLOG"/>
    <property type="match status" value="1"/>
</dbReference>
<sequence>MIRIFLLISVLFISVASYSQQREDTYKLLWKIEGNGIEKASYLFGTVHVNDERAFDFSDSVLVALQASDVLALEVSSDDYLKQSIANTSRKRDIPNQFKEELGKENYNTLREKMLDEVKIDLDELDNASPMLIERLLNRKHTNPEDKNKLDLDNYLFYSAKRLGKEIVGLEKTNEGIRAGKGFSTEMERAYFVKRYIKQRDSLSSFDMNKFLKEYINKGFDKMIEIYHEGDIQAILSQFEDNEMEKYDMIRRNEIMALRLDSLMQHSSVFCAIGAGHLAGKKGMIDLLKELGYQLTPVNASFTGMAKKIQKKWEAAPGYRYEDIASGFSVQMSGKPLDINVPNTNIKGIVYQDIKNNSVEMLMTVDYPQIFADKEAVIEEMVDNFRLQQKFEIISNHKVMLDGLPGRELIMSMQGIQNGKMRYFLKNGKAYVFFYWSLNSKIELPEKIPFFDHIEIYDIADFESLSWHQTNQQQYDINLLLPLTTNEFKQEIPVDFSGEDLMIAHTITFIDKAYPFSGIFQRFNYPPNYEISTNEEVKSTLVDMTKEERNAKIVLDSSFQKGAYTVNMVNYTMQDTVTLSEVFFTRGNYAYYWMSEYVGEPIPELKSFLYDWEMLPWEKPTFEKYTNPKFSVLMGSNSSVNGLKSYDNLIDSIVTYSSMDPGTGTTVRVYQYDVSKFAFFKNADSLIAYFHEPDASGKLILKQDTVTSIHSGYFTNIFRDSLYNYVNYNKLLWSGNSIFNVDIATPLDLDSTYALEVLESFQISDSTQFNFFESKLDTVLAMIQSNDSSIFQQVKGLFTDYPVEEREVYKLKNTLRKGIPLDSYSWNSPGADIISRITKLQKDSAIGFLDSLYVNNPHYESSILESLQELNSELAIQYYRKLLANKTTEIEYWDLEKYRDSTALLVADLPIVMDLFQKTENQQIIAPVLVNQLKNSDDLAKILKPYANTFLKSFKHTADTINLEDEYNWDYYFLGHLLDLTMASGNNPKQLTAEFKALSKAKSSGIKMVSLLGMMYSGKPVKRKLADEVLKNEEEADFLLKRIERTNDQSFISKYLDMETIARIYLKSHLASEDYYDVEVTYLKQFEQQIDNTTYSFYVFTYYDTYNEEETLSFIVFDKQGKDISLQSIYTDIYMNAYNPEDFKTHKEEIISDFKTYYISNSQ</sequence>
<keyword evidence="9" id="KW-1133">Transmembrane helix</keyword>
<gene>
    <name evidence="13" type="ORF">GCM10011506_01440</name>
</gene>
<keyword evidence="7" id="KW-0732">Signal</keyword>
<evidence type="ECO:0000256" key="1">
    <source>
        <dbReference type="ARBA" id="ARBA00001936"/>
    </source>
</evidence>
<dbReference type="RefSeq" id="WP_188459886.1">
    <property type="nucleotide sequence ID" value="NZ_BAABHU010000001.1"/>
</dbReference>
<organism evidence="13 14">
    <name type="scientific">Marivirga lumbricoides</name>
    <dbReference type="NCBI Taxonomy" id="1046115"/>
    <lineage>
        <taxon>Bacteria</taxon>
        <taxon>Pseudomonadati</taxon>
        <taxon>Bacteroidota</taxon>
        <taxon>Cytophagia</taxon>
        <taxon>Cytophagales</taxon>
        <taxon>Marivirgaceae</taxon>
        <taxon>Marivirga</taxon>
    </lineage>
</organism>
<keyword evidence="12" id="KW-0325">Glycoprotein</keyword>
<reference evidence="14" key="1">
    <citation type="journal article" date="2019" name="Int. J. Syst. Evol. Microbiol.">
        <title>The Global Catalogue of Microorganisms (GCM) 10K type strain sequencing project: providing services to taxonomists for standard genome sequencing and annotation.</title>
        <authorList>
            <consortium name="The Broad Institute Genomics Platform"/>
            <consortium name="The Broad Institute Genome Sequencing Center for Infectious Disease"/>
            <person name="Wu L."/>
            <person name="Ma J."/>
        </authorList>
    </citation>
    <scope>NUCLEOTIDE SEQUENCE [LARGE SCALE GENOMIC DNA]</scope>
    <source>
        <strain evidence="14">CGMCC 1.10832</strain>
    </source>
</reference>
<evidence type="ECO:0000256" key="12">
    <source>
        <dbReference type="ARBA" id="ARBA00023180"/>
    </source>
</evidence>
<evidence type="ECO:0000256" key="3">
    <source>
        <dbReference type="ARBA" id="ARBA00004479"/>
    </source>
</evidence>
<dbReference type="InterPro" id="IPR040230">
    <property type="entry name" value="TIKI1/2-like"/>
</dbReference>
<keyword evidence="8" id="KW-0378">Hydrolase</keyword>
<keyword evidence="11" id="KW-0472">Membrane</keyword>
<comment type="caution">
    <text evidence="13">The sequence shown here is derived from an EMBL/GenBank/DDBJ whole genome shotgun (WGS) entry which is preliminary data.</text>
</comment>
<evidence type="ECO:0000256" key="4">
    <source>
        <dbReference type="ARBA" id="ARBA00022670"/>
    </source>
</evidence>
<keyword evidence="10" id="KW-0482">Metalloprotease</keyword>
<comment type="subcellular location">
    <subcellularLocation>
        <location evidence="3">Membrane</location>
        <topology evidence="3">Single-pass type I membrane protein</topology>
    </subcellularLocation>
</comment>
<evidence type="ECO:0000256" key="8">
    <source>
        <dbReference type="ARBA" id="ARBA00022801"/>
    </source>
</evidence>
<keyword evidence="14" id="KW-1185">Reference proteome</keyword>
<comment type="cofactor">
    <cofactor evidence="2">
        <name>Co(2+)</name>
        <dbReference type="ChEBI" id="CHEBI:48828"/>
    </cofactor>
</comment>
<name>A0ABQ1L9K1_9BACT</name>
<evidence type="ECO:0000256" key="2">
    <source>
        <dbReference type="ARBA" id="ARBA00001941"/>
    </source>
</evidence>
<evidence type="ECO:0000313" key="13">
    <source>
        <dbReference type="EMBL" id="GGC20061.1"/>
    </source>
</evidence>